<name>A0A6A7RTB2_9PROT</name>
<dbReference type="Pfam" id="PF18029">
    <property type="entry name" value="Glyoxalase_6"/>
    <property type="match status" value="1"/>
</dbReference>
<dbReference type="SUPFAM" id="SSF54593">
    <property type="entry name" value="Glyoxalase/Bleomycin resistance protein/Dihydroxybiphenyl dioxygenase"/>
    <property type="match status" value="1"/>
</dbReference>
<evidence type="ECO:0000313" key="3">
    <source>
        <dbReference type="Proteomes" id="UP000342300"/>
    </source>
</evidence>
<reference evidence="2 3" key="1">
    <citation type="submission" date="2017-09" db="EMBL/GenBank/DDBJ databases">
        <title>Metagenomic Analysis Reveals Denitrifying Candidatus Accumulibacter and Flanking Population as a Source of N2O.</title>
        <authorList>
            <person name="Gao H."/>
            <person name="Mao Y."/>
            <person name="Zhao X."/>
            <person name="Liu W.-T."/>
            <person name="Zhang T."/>
            <person name="Wells G."/>
        </authorList>
    </citation>
    <scope>NUCLEOTIDE SEQUENCE [LARGE SCALE GENOMIC DNA]</scope>
    <source>
        <strain evidence="2">CANDO_2_IC</strain>
    </source>
</reference>
<dbReference type="EMBL" id="PDHS01000219">
    <property type="protein sequence ID" value="MQM30824.1"/>
    <property type="molecule type" value="Genomic_DNA"/>
</dbReference>
<sequence>MPGPARAGALLYASNMERIASFYEKVLSMVRLTSSGERIVIESPDIQMLIHAYPPHIAHTVSLQNPPLFRQTPLRLFFTVPSIDAARTIAANLGGVVQTEKWQGPGFKVCNATDPEGNIFQVRESAL</sequence>
<organism evidence="2 3">
    <name type="scientific">Candidatus Accumulibacter phosphatis</name>
    <dbReference type="NCBI Taxonomy" id="327160"/>
    <lineage>
        <taxon>Bacteria</taxon>
        <taxon>Pseudomonadati</taxon>
        <taxon>Pseudomonadota</taxon>
        <taxon>Betaproteobacteria</taxon>
        <taxon>Candidatus Accumulibacter</taxon>
    </lineage>
</organism>
<gene>
    <name evidence="2" type="ORF">CRU78_09960</name>
</gene>
<accession>A0A6A7RTB2</accession>
<dbReference type="Gene3D" id="3.10.180.10">
    <property type="entry name" value="2,3-Dihydroxybiphenyl 1,2-Dioxygenase, domain 1"/>
    <property type="match status" value="1"/>
</dbReference>
<comment type="caution">
    <text evidence="2">The sequence shown here is derived from an EMBL/GenBank/DDBJ whole genome shotgun (WGS) entry which is preliminary data.</text>
</comment>
<dbReference type="AlphaFoldDB" id="A0A6A7RTB2"/>
<feature type="domain" description="Glyoxalase-like" evidence="1">
    <location>
        <begin position="13"/>
        <end position="122"/>
    </location>
</feature>
<protein>
    <recommendedName>
        <fullName evidence="1">Glyoxalase-like domain-containing protein</fullName>
    </recommendedName>
</protein>
<proteinExistence type="predicted"/>
<dbReference type="InterPro" id="IPR029068">
    <property type="entry name" value="Glyas_Bleomycin-R_OHBP_Dase"/>
</dbReference>
<dbReference type="InterPro" id="IPR041581">
    <property type="entry name" value="Glyoxalase_6"/>
</dbReference>
<evidence type="ECO:0000313" key="2">
    <source>
        <dbReference type="EMBL" id="MQM30824.1"/>
    </source>
</evidence>
<dbReference type="Proteomes" id="UP000342300">
    <property type="component" value="Unassembled WGS sequence"/>
</dbReference>
<evidence type="ECO:0000259" key="1">
    <source>
        <dbReference type="Pfam" id="PF18029"/>
    </source>
</evidence>